<dbReference type="Proteomes" id="UP000007952">
    <property type="component" value="Chromosome"/>
</dbReference>
<name>F6FID5_MYCHI</name>
<evidence type="ECO:0000313" key="3">
    <source>
        <dbReference type="Proteomes" id="UP000007952"/>
    </source>
</evidence>
<organism evidence="2 3">
    <name type="scientific">Mycoplasma haemofelis (strain Ohio2)</name>
    <dbReference type="NCBI Taxonomy" id="859194"/>
    <lineage>
        <taxon>Bacteria</taxon>
        <taxon>Bacillati</taxon>
        <taxon>Mycoplasmatota</taxon>
        <taxon>Mollicutes</taxon>
        <taxon>Mycoplasmataceae</taxon>
        <taxon>Mycoplasma</taxon>
    </lineage>
</organism>
<evidence type="ECO:0000256" key="1">
    <source>
        <dbReference type="SAM" id="MobiDB-lite"/>
    </source>
</evidence>
<evidence type="ECO:0000313" key="2">
    <source>
        <dbReference type="EMBL" id="AEG72983.1"/>
    </source>
</evidence>
<feature type="region of interest" description="Disordered" evidence="1">
    <location>
        <begin position="26"/>
        <end position="51"/>
    </location>
</feature>
<reference key="2">
    <citation type="submission" date="2011-05" db="EMBL/GenBank/DDBJ databases">
        <title>The Genome of Mycoplasma haemofelis Strain Ohio2, a pathogenic hemoplasma of the cat.</title>
        <authorList>
            <person name="Santos A.P."/>
            <person name="Guimaraes A.M.S."/>
            <person name="SanMiguel P.J."/>
            <person name="Martin S.W."/>
            <person name="Messick J.B."/>
        </authorList>
    </citation>
    <scope>NUCLEOTIDE SEQUENCE</scope>
    <source>
        <strain>Ohio2</strain>
    </source>
</reference>
<dbReference type="KEGG" id="mhf:MHF_0713"/>
<dbReference type="AlphaFoldDB" id="F6FID5"/>
<accession>F6FID5</accession>
<dbReference type="BioCyc" id="MHAE859194:G1GR7-704-MONOMER"/>
<dbReference type="HOGENOM" id="CLU_154533_0_0_14"/>
<feature type="compositionally biased region" description="Low complexity" evidence="1">
    <location>
        <begin position="33"/>
        <end position="50"/>
    </location>
</feature>
<protein>
    <submittedName>
        <fullName evidence="2">Uncharacterized protein</fullName>
    </submittedName>
</protein>
<proteinExistence type="predicted"/>
<sequence length="138" mass="14874">MLPVGLSKGVLGASVVARTGVGLGSAALASQGSNPSSEIEKVSSSSQSSEVLLAPKRCKLYKIESSSSGQVTRITEDSIEKELGEAGKEHYQKIKEACDNAGEGNVFLSRKDQKDWKYYSEEQNHNSVLNYLNQHPSL</sequence>
<gene>
    <name evidence="2" type="ordered locus">MHF_0713</name>
</gene>
<dbReference type="EMBL" id="CP002808">
    <property type="protein sequence ID" value="AEG72983.1"/>
    <property type="molecule type" value="Genomic_DNA"/>
</dbReference>
<reference evidence="2 3" key="1">
    <citation type="journal article" date="2011" name="J. Bacteriol.">
        <title>Complete genome sequences of two hemotropic Mycoplasmas, Mycoplasma haemofelis strain Ohio2 and Mycoplasma suis strain Illinois.</title>
        <authorList>
            <person name="Messick J.B."/>
            <person name="Santos A.P."/>
            <person name="Guimaraes A.M."/>
        </authorList>
    </citation>
    <scope>NUCLEOTIDE SEQUENCE [LARGE SCALE GENOMIC DNA]</scope>
    <source>
        <strain evidence="2 3">Ohio2</strain>
    </source>
</reference>